<protein>
    <submittedName>
        <fullName evidence="2">Uncharacterized protein</fullName>
    </submittedName>
</protein>
<keyword evidence="3" id="KW-1185">Reference proteome</keyword>
<sequence>MADKGTSMDTNLSILHHASSSGSNNINPESAIELQYWAEIERLPTSKRVNKSLVDHKLLNDSKEKKAGKRMVDVTKLGAVEKHMFIDELLKEIEEDNLRLLEKQKERID</sequence>
<feature type="region of interest" description="Disordered" evidence="1">
    <location>
        <begin position="1"/>
        <end position="27"/>
    </location>
</feature>
<evidence type="ECO:0000256" key="1">
    <source>
        <dbReference type="SAM" id="MobiDB-lite"/>
    </source>
</evidence>
<dbReference type="EMBL" id="LRBV02000012">
    <property type="status" value="NOT_ANNOTATED_CDS"/>
    <property type="molecule type" value="Genomic_DNA"/>
</dbReference>
<dbReference type="Gramene" id="QL12p034429:mrna">
    <property type="protein sequence ID" value="QL12p034429:mrna"/>
    <property type="gene ID" value="QL12p034429"/>
</dbReference>
<dbReference type="InParanoid" id="A0A7N2N435"/>
<evidence type="ECO:0000313" key="3">
    <source>
        <dbReference type="Proteomes" id="UP000594261"/>
    </source>
</evidence>
<accession>A0A7N2N435</accession>
<proteinExistence type="predicted"/>
<dbReference type="AlphaFoldDB" id="A0A7N2N435"/>
<dbReference type="Proteomes" id="UP000594261">
    <property type="component" value="Chromosome 12"/>
</dbReference>
<reference evidence="2" key="2">
    <citation type="submission" date="2021-01" db="UniProtKB">
        <authorList>
            <consortium name="EnsemblPlants"/>
        </authorList>
    </citation>
    <scope>IDENTIFICATION</scope>
</reference>
<evidence type="ECO:0000313" key="2">
    <source>
        <dbReference type="EnsemblPlants" id="QL12p034429:mrna"/>
    </source>
</evidence>
<name>A0A7N2N435_QUELO</name>
<organism evidence="2 3">
    <name type="scientific">Quercus lobata</name>
    <name type="common">Valley oak</name>
    <dbReference type="NCBI Taxonomy" id="97700"/>
    <lineage>
        <taxon>Eukaryota</taxon>
        <taxon>Viridiplantae</taxon>
        <taxon>Streptophyta</taxon>
        <taxon>Embryophyta</taxon>
        <taxon>Tracheophyta</taxon>
        <taxon>Spermatophyta</taxon>
        <taxon>Magnoliopsida</taxon>
        <taxon>eudicotyledons</taxon>
        <taxon>Gunneridae</taxon>
        <taxon>Pentapetalae</taxon>
        <taxon>rosids</taxon>
        <taxon>fabids</taxon>
        <taxon>Fagales</taxon>
        <taxon>Fagaceae</taxon>
        <taxon>Quercus</taxon>
    </lineage>
</organism>
<reference evidence="2 3" key="1">
    <citation type="journal article" date="2016" name="G3 (Bethesda)">
        <title>First Draft Assembly and Annotation of the Genome of a California Endemic Oak Quercus lobata Nee (Fagaceae).</title>
        <authorList>
            <person name="Sork V.L."/>
            <person name="Fitz-Gibbon S.T."/>
            <person name="Puiu D."/>
            <person name="Crepeau M."/>
            <person name="Gugger P.F."/>
            <person name="Sherman R."/>
            <person name="Stevens K."/>
            <person name="Langley C.H."/>
            <person name="Pellegrini M."/>
            <person name="Salzberg S.L."/>
        </authorList>
    </citation>
    <scope>NUCLEOTIDE SEQUENCE [LARGE SCALE GENOMIC DNA]</scope>
    <source>
        <strain evidence="2 3">cv. SW786</strain>
    </source>
</reference>
<feature type="compositionally biased region" description="Polar residues" evidence="1">
    <location>
        <begin position="7"/>
        <end position="27"/>
    </location>
</feature>
<dbReference type="EnsemblPlants" id="QL12p034429:mrna">
    <property type="protein sequence ID" value="QL12p034429:mrna"/>
    <property type="gene ID" value="QL12p034429"/>
</dbReference>